<feature type="active site" description="Thioimidate intermediate" evidence="7">
    <location>
        <position position="186"/>
    </location>
</feature>
<keyword evidence="3 7" id="KW-0630">Potassium</keyword>
<feature type="binding site" evidence="7">
    <location>
        <begin position="108"/>
        <end position="131"/>
    </location>
    <ligand>
        <name>NADP(+)</name>
        <dbReference type="ChEBI" id="CHEBI:58349"/>
    </ligand>
</feature>
<keyword evidence="2 7" id="KW-0521">NADP</keyword>
<dbReference type="EMBL" id="JAGSOY010000040">
    <property type="protein sequence ID" value="MBU2712512.1"/>
    <property type="molecule type" value="Genomic_DNA"/>
</dbReference>
<dbReference type="InterPro" id="IPR013785">
    <property type="entry name" value="Aldolase_TIM"/>
</dbReference>
<accession>A0ABS5ZHM2</accession>
<evidence type="ECO:0000256" key="4">
    <source>
        <dbReference type="ARBA" id="ARBA00023002"/>
    </source>
</evidence>
<dbReference type="PANTHER" id="PTHR43170">
    <property type="entry name" value="GMP REDUCTASE"/>
    <property type="match status" value="1"/>
</dbReference>
<evidence type="ECO:0000256" key="7">
    <source>
        <dbReference type="HAMAP-Rule" id="MF_00596"/>
    </source>
</evidence>
<keyword evidence="11" id="KW-1185">Reference proteome</keyword>
<feature type="binding site" evidence="7">
    <location>
        <position position="181"/>
    </location>
    <ligand>
        <name>K(+)</name>
        <dbReference type="ChEBI" id="CHEBI:29103"/>
    </ligand>
</feature>
<sequence>MRIENDLKLGFSDVLFRPKRSTLNSRSQVELTRDFTFKHSGSQWSGVPVIAANMDSVGSFAMAQALAEHQVITAIHKHYNVAEWATFLENADEKLLNYVMVSTGTSERDFQKLKEILQLSSDIKFICIDIANGYSEHLVEFVQNVRESFTNIVITAGNVVTGDMVEELILAGADIVKVGIGPGSVCTTRVKTGVGYPQLSAIIECGDAAHGLGGRIIGDGGCTCAGDVAKAFGGGADFVMLGGLLAGHDESGGEIIEKDGQKFVQFYGMSSSSAMKKYAGGVANYRAAEGKTVLLPYRGSVHNTIEDILGGVRSTCTYVGAAKLKELTKRTTFIRVQEQENTVFGKED</sequence>
<protein>
    <recommendedName>
        <fullName evidence="7">GMP reductase</fullName>
        <ecNumber evidence="7">1.7.1.7</ecNumber>
    </recommendedName>
    <alternativeName>
        <fullName evidence="7">Guanosine 5'-monophosphate oxidoreductase</fullName>
        <shortName evidence="7">Guanosine monophosphate reductase</shortName>
    </alternativeName>
</protein>
<proteinExistence type="inferred from homology"/>
<comment type="catalytic activity">
    <reaction evidence="6 7 8">
        <text>IMP + NH4(+) + NADP(+) = GMP + NADPH + 2 H(+)</text>
        <dbReference type="Rhea" id="RHEA:17185"/>
        <dbReference type="ChEBI" id="CHEBI:15378"/>
        <dbReference type="ChEBI" id="CHEBI:28938"/>
        <dbReference type="ChEBI" id="CHEBI:57783"/>
        <dbReference type="ChEBI" id="CHEBI:58053"/>
        <dbReference type="ChEBI" id="CHEBI:58115"/>
        <dbReference type="ChEBI" id="CHEBI:58349"/>
        <dbReference type="EC" id="1.7.1.7"/>
    </reaction>
</comment>
<feature type="binding site" evidence="7">
    <location>
        <begin position="216"/>
        <end position="239"/>
    </location>
    <ligand>
        <name>NADP(+)</name>
        <dbReference type="ChEBI" id="CHEBI:58349"/>
    </ligand>
</feature>
<dbReference type="HAMAP" id="MF_00596">
    <property type="entry name" value="GMP_reduct_type1"/>
    <property type="match status" value="1"/>
</dbReference>
<keyword evidence="4 7" id="KW-0560">Oxidoreductase</keyword>
<gene>
    <name evidence="7" type="primary">guaC</name>
    <name evidence="10" type="ORF">KCG35_15700</name>
</gene>
<comment type="caution">
    <text evidence="10">The sequence shown here is derived from an EMBL/GenBank/DDBJ whole genome shotgun (WGS) entry which is preliminary data.</text>
</comment>
<evidence type="ECO:0000256" key="1">
    <source>
        <dbReference type="ARBA" id="ARBA00022723"/>
    </source>
</evidence>
<dbReference type="NCBIfam" id="TIGR01305">
    <property type="entry name" value="GMP_reduct_1"/>
    <property type="match status" value="1"/>
</dbReference>
<reference evidence="10 11" key="1">
    <citation type="submission" date="2021-04" db="EMBL/GenBank/DDBJ databases">
        <authorList>
            <person name="Pira H."/>
            <person name="Risdian C."/>
            <person name="Wink J."/>
        </authorList>
    </citation>
    <scope>NUCLEOTIDE SEQUENCE [LARGE SCALE GENOMIC DNA]</scope>
    <source>
        <strain evidence="10 11">WH53</strain>
    </source>
</reference>
<evidence type="ECO:0000259" key="9">
    <source>
        <dbReference type="Pfam" id="PF00478"/>
    </source>
</evidence>
<evidence type="ECO:0000256" key="2">
    <source>
        <dbReference type="ARBA" id="ARBA00022857"/>
    </source>
</evidence>
<dbReference type="PROSITE" id="PS00487">
    <property type="entry name" value="IMP_DH_GMP_RED"/>
    <property type="match status" value="1"/>
</dbReference>
<dbReference type="SMART" id="SM01240">
    <property type="entry name" value="IMPDH"/>
    <property type="match status" value="1"/>
</dbReference>
<dbReference type="PANTHER" id="PTHR43170:SF5">
    <property type="entry name" value="GMP REDUCTASE"/>
    <property type="match status" value="1"/>
</dbReference>
<dbReference type="InterPro" id="IPR050139">
    <property type="entry name" value="GMP_reductase"/>
</dbReference>
<evidence type="ECO:0000256" key="8">
    <source>
        <dbReference type="RuleBase" id="RU003929"/>
    </source>
</evidence>
<evidence type="ECO:0000313" key="10">
    <source>
        <dbReference type="EMBL" id="MBU2712512.1"/>
    </source>
</evidence>
<dbReference type="CDD" id="cd00381">
    <property type="entry name" value="IMPDH"/>
    <property type="match status" value="1"/>
</dbReference>
<evidence type="ECO:0000313" key="11">
    <source>
        <dbReference type="Proteomes" id="UP000690515"/>
    </source>
</evidence>
<dbReference type="RefSeq" id="WP_215820741.1">
    <property type="nucleotide sequence ID" value="NZ_JAGSOY010000040.1"/>
</dbReference>
<comment type="similarity">
    <text evidence="7">Belongs to the IMPDH/GMPR family. GuaC type 1 subfamily.</text>
</comment>
<comment type="subunit">
    <text evidence="7">Homotetramer.</text>
</comment>
<evidence type="ECO:0000256" key="5">
    <source>
        <dbReference type="ARBA" id="ARBA00037691"/>
    </source>
</evidence>
<organism evidence="10 11">
    <name type="scientific">Zooshikella harenae</name>
    <dbReference type="NCBI Taxonomy" id="2827238"/>
    <lineage>
        <taxon>Bacteria</taxon>
        <taxon>Pseudomonadati</taxon>
        <taxon>Pseudomonadota</taxon>
        <taxon>Gammaproteobacteria</taxon>
        <taxon>Oceanospirillales</taxon>
        <taxon>Zooshikellaceae</taxon>
        <taxon>Zooshikella</taxon>
    </lineage>
</organism>
<dbReference type="InterPro" id="IPR001093">
    <property type="entry name" value="IMP_DH_GMPRt"/>
</dbReference>
<feature type="domain" description="IMP dehydrogenase/GMP reductase" evidence="9">
    <location>
        <begin position="9"/>
        <end position="338"/>
    </location>
</feature>
<dbReference type="SUPFAM" id="SSF51412">
    <property type="entry name" value="Inosine monophosphate dehydrogenase (IMPDH)"/>
    <property type="match status" value="1"/>
</dbReference>
<dbReference type="NCBIfam" id="NF003470">
    <property type="entry name" value="PRK05096.1"/>
    <property type="match status" value="1"/>
</dbReference>
<dbReference type="PIRSF" id="PIRSF000235">
    <property type="entry name" value="GMP_reductase"/>
    <property type="match status" value="1"/>
</dbReference>
<dbReference type="GO" id="GO:0003920">
    <property type="term" value="F:GMP reductase activity"/>
    <property type="evidence" value="ECO:0007669"/>
    <property type="project" value="UniProtKB-EC"/>
</dbReference>
<comment type="function">
    <text evidence="5 7 8">Catalyzes the irreversible NADPH-dependent deamination of GMP to IMP. It functions in the conversion of nucleobase, nucleoside and nucleotide derivatives of G to A nucleotides, and in maintaining the intracellular balance of A and G nucleotides.</text>
</comment>
<feature type="binding site" evidence="7">
    <location>
        <position position="183"/>
    </location>
    <ligand>
        <name>K(+)</name>
        <dbReference type="ChEBI" id="CHEBI:29103"/>
    </ligand>
</feature>
<dbReference type="Gene3D" id="3.20.20.70">
    <property type="entry name" value="Aldolase class I"/>
    <property type="match status" value="1"/>
</dbReference>
<keyword evidence="1 7" id="KW-0479">Metal-binding</keyword>
<dbReference type="Proteomes" id="UP000690515">
    <property type="component" value="Unassembled WGS sequence"/>
</dbReference>
<dbReference type="EC" id="1.7.1.7" evidence="7"/>
<name>A0ABS5ZHM2_9GAMM</name>
<dbReference type="Pfam" id="PF00478">
    <property type="entry name" value="IMPDH"/>
    <property type="match status" value="1"/>
</dbReference>
<evidence type="ECO:0000256" key="3">
    <source>
        <dbReference type="ARBA" id="ARBA00022958"/>
    </source>
</evidence>
<dbReference type="InterPro" id="IPR015875">
    <property type="entry name" value="IMP_DH/GMP_Rdtase_CS"/>
</dbReference>
<dbReference type="InterPro" id="IPR005993">
    <property type="entry name" value="GMPR"/>
</dbReference>
<evidence type="ECO:0000256" key="6">
    <source>
        <dbReference type="ARBA" id="ARBA00048616"/>
    </source>
</evidence>